<reference evidence="2 3" key="1">
    <citation type="journal article" date="2018" name="Sci. Rep.">
        <title>Genome sequence of the cauliflower mushroom Sparassis crispa (Hanabiratake) and its association with beneficial usage.</title>
        <authorList>
            <person name="Kiyama R."/>
            <person name="Furutani Y."/>
            <person name="Kawaguchi K."/>
            <person name="Nakanishi T."/>
        </authorList>
    </citation>
    <scope>NUCLEOTIDE SEQUENCE [LARGE SCALE GENOMIC DNA]</scope>
</reference>
<proteinExistence type="predicted"/>
<evidence type="ECO:0000313" key="2">
    <source>
        <dbReference type="EMBL" id="GBE84331.1"/>
    </source>
</evidence>
<feature type="region of interest" description="Disordered" evidence="1">
    <location>
        <begin position="1"/>
        <end position="76"/>
    </location>
</feature>
<dbReference type="Proteomes" id="UP000287166">
    <property type="component" value="Unassembled WGS sequence"/>
</dbReference>
<evidence type="ECO:0000313" key="3">
    <source>
        <dbReference type="Proteomes" id="UP000287166"/>
    </source>
</evidence>
<evidence type="ECO:0000256" key="1">
    <source>
        <dbReference type="SAM" id="MobiDB-lite"/>
    </source>
</evidence>
<name>A0A401GQ22_9APHY</name>
<dbReference type="GeneID" id="38781248"/>
<organism evidence="2 3">
    <name type="scientific">Sparassis crispa</name>
    <dbReference type="NCBI Taxonomy" id="139825"/>
    <lineage>
        <taxon>Eukaryota</taxon>
        <taxon>Fungi</taxon>
        <taxon>Dikarya</taxon>
        <taxon>Basidiomycota</taxon>
        <taxon>Agaricomycotina</taxon>
        <taxon>Agaricomycetes</taxon>
        <taxon>Polyporales</taxon>
        <taxon>Sparassidaceae</taxon>
        <taxon>Sparassis</taxon>
    </lineage>
</organism>
<keyword evidence="3" id="KW-1185">Reference proteome</keyword>
<comment type="caution">
    <text evidence="2">The sequence shown here is derived from an EMBL/GenBank/DDBJ whole genome shotgun (WGS) entry which is preliminary data.</text>
</comment>
<dbReference type="EMBL" id="BFAD01000006">
    <property type="protein sequence ID" value="GBE84331.1"/>
    <property type="molecule type" value="Genomic_DNA"/>
</dbReference>
<gene>
    <name evidence="2" type="ORF">SCP_0603090</name>
</gene>
<sequence>MVQTEVKGSKVSTKSGKRKAKESSDEEEVLTIKPPKKKRVTKEYKSKEFIESEDETPAPPSNLPAKQGTLMPVLQR</sequence>
<feature type="compositionally biased region" description="Basic and acidic residues" evidence="1">
    <location>
        <begin position="41"/>
        <end position="50"/>
    </location>
</feature>
<protein>
    <submittedName>
        <fullName evidence="2">Uncharacterized protein</fullName>
    </submittedName>
</protein>
<dbReference type="InParanoid" id="A0A401GQ22"/>
<accession>A0A401GQ22</accession>
<dbReference type="RefSeq" id="XP_027615244.1">
    <property type="nucleotide sequence ID" value="XM_027759443.1"/>
</dbReference>
<dbReference type="AlphaFoldDB" id="A0A401GQ22"/>